<feature type="compositionally biased region" description="Acidic residues" evidence="4">
    <location>
        <begin position="120"/>
        <end position="145"/>
    </location>
</feature>
<dbReference type="EMBL" id="LFQU01000007">
    <property type="protein sequence ID" value="KOO68909.1"/>
    <property type="molecule type" value="Genomic_DNA"/>
</dbReference>
<evidence type="ECO:0000313" key="6">
    <source>
        <dbReference type="EMBL" id="KOO68909.1"/>
    </source>
</evidence>
<name>A0A8E1QZP5_9BACT</name>
<organism evidence="6 7">
    <name type="scientific">Xylanibacter rarus</name>
    <dbReference type="NCBI Taxonomy" id="1676614"/>
    <lineage>
        <taxon>Bacteria</taxon>
        <taxon>Pseudomonadati</taxon>
        <taxon>Bacteroidota</taxon>
        <taxon>Bacteroidia</taxon>
        <taxon>Bacteroidales</taxon>
        <taxon>Prevotellaceae</taxon>
        <taxon>Xylanibacter</taxon>
    </lineage>
</organism>
<feature type="compositionally biased region" description="Polar residues" evidence="4">
    <location>
        <begin position="187"/>
        <end position="201"/>
    </location>
</feature>
<dbReference type="PANTHER" id="PTHR33175">
    <property type="entry name" value="DNA-BINDING PROTEIN HU"/>
    <property type="match status" value="1"/>
</dbReference>
<dbReference type="GO" id="GO:0030527">
    <property type="term" value="F:structural constituent of chromatin"/>
    <property type="evidence" value="ECO:0007669"/>
    <property type="project" value="InterPro"/>
</dbReference>
<dbReference type="Proteomes" id="UP000036951">
    <property type="component" value="Unassembled WGS sequence"/>
</dbReference>
<keyword evidence="5" id="KW-0472">Membrane</keyword>
<dbReference type="GO" id="GO:0005829">
    <property type="term" value="C:cytosol"/>
    <property type="evidence" value="ECO:0007669"/>
    <property type="project" value="TreeGrafter"/>
</dbReference>
<dbReference type="RefSeq" id="WP_053398021.1">
    <property type="nucleotide sequence ID" value="NZ_LFQU01000007.1"/>
</dbReference>
<accession>A0A8E1QZP5</accession>
<keyword evidence="5" id="KW-1133">Transmembrane helix</keyword>
<dbReference type="SMART" id="SM00411">
    <property type="entry name" value="BHL"/>
    <property type="match status" value="1"/>
</dbReference>
<evidence type="ECO:0000256" key="4">
    <source>
        <dbReference type="SAM" id="MobiDB-lite"/>
    </source>
</evidence>
<evidence type="ECO:0008006" key="8">
    <source>
        <dbReference type="Google" id="ProtNLM"/>
    </source>
</evidence>
<feature type="region of interest" description="Disordered" evidence="4">
    <location>
        <begin position="115"/>
        <end position="154"/>
    </location>
</feature>
<dbReference type="Gene3D" id="4.10.520.10">
    <property type="entry name" value="IHF-like DNA-binding proteins"/>
    <property type="match status" value="1"/>
</dbReference>
<keyword evidence="7" id="KW-1185">Reference proteome</keyword>
<dbReference type="OrthoDB" id="9811567at2"/>
<feature type="region of interest" description="Disordered" evidence="4">
    <location>
        <begin position="181"/>
        <end position="223"/>
    </location>
</feature>
<comment type="caution">
    <text evidence="6">The sequence shown here is derived from an EMBL/GenBank/DDBJ whole genome shotgun (WGS) entry which is preliminary data.</text>
</comment>
<dbReference type="InterPro" id="IPR000119">
    <property type="entry name" value="Hist_DNA-bd"/>
</dbReference>
<dbReference type="AlphaFoldDB" id="A0A8E1QZP5"/>
<feature type="transmembrane region" description="Helical" evidence="5">
    <location>
        <begin position="315"/>
        <end position="336"/>
    </location>
</feature>
<protein>
    <recommendedName>
        <fullName evidence="8">DNA-binding protein HU</fullName>
    </recommendedName>
</protein>
<dbReference type="InterPro" id="IPR010992">
    <property type="entry name" value="IHF-like_DNA-bd_dom_sf"/>
</dbReference>
<evidence type="ECO:0000256" key="3">
    <source>
        <dbReference type="RuleBase" id="RU003939"/>
    </source>
</evidence>
<proteinExistence type="inferred from homology"/>
<dbReference type="Pfam" id="PF00216">
    <property type="entry name" value="Bac_DNA_binding"/>
    <property type="match status" value="1"/>
</dbReference>
<dbReference type="SUPFAM" id="SSF47729">
    <property type="entry name" value="IHF-like DNA-binding proteins"/>
    <property type="match status" value="1"/>
</dbReference>
<gene>
    <name evidence="6" type="ORF">ACU52_05285</name>
</gene>
<reference evidence="6 7" key="1">
    <citation type="submission" date="2015-06" db="EMBL/GenBank/DDBJ databases">
        <title>Prevotella sp. 109, sp. nov., a novel member of the family Prevotellaceae isolated from human faeces.</title>
        <authorList>
            <person name="Shkoporov A.N."/>
            <person name="Chaplin A.V."/>
            <person name="Kafarskaia L.I."/>
            <person name="Efimov B.A."/>
        </authorList>
    </citation>
    <scope>NUCLEOTIDE SEQUENCE [LARGE SCALE GENOMIC DNA]</scope>
    <source>
        <strain evidence="6 7">109</strain>
    </source>
</reference>
<keyword evidence="5" id="KW-0812">Transmembrane</keyword>
<evidence type="ECO:0000256" key="1">
    <source>
        <dbReference type="ARBA" id="ARBA00010529"/>
    </source>
</evidence>
<evidence type="ECO:0000313" key="7">
    <source>
        <dbReference type="Proteomes" id="UP000036951"/>
    </source>
</evidence>
<evidence type="ECO:0000256" key="5">
    <source>
        <dbReference type="SAM" id="Phobius"/>
    </source>
</evidence>
<dbReference type="GO" id="GO:0003677">
    <property type="term" value="F:DNA binding"/>
    <property type="evidence" value="ECO:0007669"/>
    <property type="project" value="UniProtKB-KW"/>
</dbReference>
<dbReference type="PANTHER" id="PTHR33175:SF2">
    <property type="entry name" value="INTEGRATION HOST FACTOR SUBUNIT ALPHA"/>
    <property type="match status" value="1"/>
</dbReference>
<keyword evidence="2" id="KW-0238">DNA-binding</keyword>
<comment type="similarity">
    <text evidence="1 3">Belongs to the bacterial histone-like protein family.</text>
</comment>
<evidence type="ECO:0000256" key="2">
    <source>
        <dbReference type="ARBA" id="ARBA00023125"/>
    </source>
</evidence>
<sequence>MAKNSVQEIAAVIAGKHGLSQQDAEAFVSSFFDLINEGLHSEKAVKVKGLGTFKVIDVRERESVNVNTGERVLIESHAKITFTADPVMRDLVNKPFAQFETVVLNDGVELEDMAKVQAPDDSDLKDDGIDDVDSENISDDVDETNSQESNTESFNIINSNYDLPQFEQGRSDNQDCISSKDLEEETASGNTENSARPISGQNDDKDYSEQNAGGLNDDDIATDSKHVDLVGEDKNEEETGASIICDNEDEVGLQNCVQDSENVLEGEVQTGQTENVETERFANKTIEQFVATGRIDEVHDDSDVQKIHSKSGMAWYYWIFLMLVVAALAFWGGIYWNESNTKPVIKYVTIKQPPASANIGAADTMANNDSVKSADNRLKQNLHDSINVNKNTIEKSEREGNVPTKPSSATVERADLKNAATAVRTGAYRIVGTDRVVTVKKGETLSKISRFYLGEGMECYIMVHNGTSDIREGMRLKIPKLVSKKKE</sequence>